<name>A0A2T4MF85_9STAP</name>
<dbReference type="GO" id="GO:0008270">
    <property type="term" value="F:zinc ion binding"/>
    <property type="evidence" value="ECO:0007669"/>
    <property type="project" value="UniProtKB-UniRule"/>
</dbReference>
<accession>A0A2T4MF85</accession>
<keyword evidence="1 4" id="KW-0963">Cytoplasm</keyword>
<dbReference type="RefSeq" id="WP_107368562.1">
    <property type="nucleotide sequence ID" value="NZ_CP081015.1"/>
</dbReference>
<comment type="similarity">
    <text evidence="4">Belongs to the SprT family.</text>
</comment>
<protein>
    <recommendedName>
        <fullName evidence="4">Protein SprT-like</fullName>
    </recommendedName>
</protein>
<dbReference type="InterPro" id="IPR023524">
    <property type="entry name" value="Uncharacterised_SprT-like"/>
</dbReference>
<feature type="binding site" evidence="4">
    <location>
        <position position="71"/>
    </location>
    <ligand>
        <name>Zn(2+)</name>
        <dbReference type="ChEBI" id="CHEBI:29105"/>
    </ligand>
</feature>
<feature type="active site" evidence="4">
    <location>
        <position position="68"/>
    </location>
</feature>
<keyword evidence="2 4" id="KW-0479">Metal-binding</keyword>
<evidence type="ECO:0000256" key="3">
    <source>
        <dbReference type="ARBA" id="ARBA00022833"/>
    </source>
</evidence>
<dbReference type="SMART" id="SM00731">
    <property type="entry name" value="SprT"/>
    <property type="match status" value="1"/>
</dbReference>
<evidence type="ECO:0000256" key="1">
    <source>
        <dbReference type="ARBA" id="ARBA00022490"/>
    </source>
</evidence>
<comment type="cofactor">
    <cofactor evidence="4">
        <name>Zn(2+)</name>
        <dbReference type="ChEBI" id="CHEBI:29105"/>
    </cofactor>
    <text evidence="4">Binds 1 zinc ion.</text>
</comment>
<keyword evidence="3 4" id="KW-0862">Zinc</keyword>
<dbReference type="Proteomes" id="UP000646308">
    <property type="component" value="Unassembled WGS sequence"/>
</dbReference>
<evidence type="ECO:0000256" key="2">
    <source>
        <dbReference type="ARBA" id="ARBA00022723"/>
    </source>
</evidence>
<dbReference type="Pfam" id="PF17283">
    <property type="entry name" value="Zn_ribbon_SprT"/>
    <property type="match status" value="1"/>
</dbReference>
<dbReference type="EMBL" id="WMFL01000072">
    <property type="protein sequence ID" value="NJI02323.1"/>
    <property type="molecule type" value="Genomic_DNA"/>
</dbReference>
<proteinExistence type="inferred from homology"/>
<dbReference type="AlphaFoldDB" id="A0A2T4MF85"/>
<evidence type="ECO:0000256" key="4">
    <source>
        <dbReference type="HAMAP-Rule" id="MF_00745"/>
    </source>
</evidence>
<organism evidence="6 7">
    <name type="scientific">Staphylococcus agnetis</name>
    <dbReference type="NCBI Taxonomy" id="985762"/>
    <lineage>
        <taxon>Bacteria</taxon>
        <taxon>Bacillati</taxon>
        <taxon>Bacillota</taxon>
        <taxon>Bacilli</taxon>
        <taxon>Bacillales</taxon>
        <taxon>Staphylococcaceae</taxon>
        <taxon>Staphylococcus</taxon>
    </lineage>
</organism>
<dbReference type="GO" id="GO:0006950">
    <property type="term" value="P:response to stress"/>
    <property type="evidence" value="ECO:0007669"/>
    <property type="project" value="UniProtKB-ARBA"/>
</dbReference>
<comment type="subcellular location">
    <subcellularLocation>
        <location evidence="4">Cytoplasm</location>
    </subcellularLocation>
</comment>
<feature type="binding site" evidence="4">
    <location>
        <position position="67"/>
    </location>
    <ligand>
        <name>Zn(2+)</name>
        <dbReference type="ChEBI" id="CHEBI:29105"/>
    </ligand>
</feature>
<reference evidence="6" key="1">
    <citation type="submission" date="2019-11" db="EMBL/GenBank/DDBJ databases">
        <title>Whole genome comparisons of Staphylococcus agnetis isolates from cattle and chickens.</title>
        <authorList>
            <person name="Rhoads D."/>
            <person name="Shwani A."/>
            <person name="Adkins P."/>
            <person name="Calcutt M."/>
            <person name="Middleton J."/>
        </authorList>
    </citation>
    <scope>NUCLEOTIDE SEQUENCE</scope>
    <source>
        <strain evidence="6">1387</strain>
    </source>
</reference>
<evidence type="ECO:0000313" key="6">
    <source>
        <dbReference type="EMBL" id="NJI02323.1"/>
    </source>
</evidence>
<dbReference type="HAMAP" id="MF_00745">
    <property type="entry name" value="SprT_like"/>
    <property type="match status" value="1"/>
</dbReference>
<dbReference type="NCBIfam" id="NF003339">
    <property type="entry name" value="PRK04351.1"/>
    <property type="match status" value="1"/>
</dbReference>
<dbReference type="Pfam" id="PF10263">
    <property type="entry name" value="SprT-like"/>
    <property type="match status" value="1"/>
</dbReference>
<dbReference type="InterPro" id="IPR006640">
    <property type="entry name" value="SprT-like_domain"/>
</dbReference>
<feature type="domain" description="SprT-like" evidence="5">
    <location>
        <begin position="4"/>
        <end position="147"/>
    </location>
</feature>
<evidence type="ECO:0000313" key="7">
    <source>
        <dbReference type="Proteomes" id="UP000646308"/>
    </source>
</evidence>
<dbReference type="InterPro" id="IPR035240">
    <property type="entry name" value="SprT_Zn_ribbon"/>
</dbReference>
<gene>
    <name evidence="6" type="ORF">GLV84_05750</name>
</gene>
<sequence>MDNETLQSRAESIALTYFGRPFIHRIYFNHRLRTTGGRYLLKSHDIEINPKQYEHFGEAAIDAIIKHELCHYFLHLDGKGYQHRDSDFKKLSQMVHAPRFCIPTETYRERANYEYMCTKCHQKFLRIRKVNTRKMRCGRCGGGLKITSYLS</sequence>
<evidence type="ECO:0000259" key="5">
    <source>
        <dbReference type="SMART" id="SM00731"/>
    </source>
</evidence>
<comment type="caution">
    <text evidence="6">The sequence shown here is derived from an EMBL/GenBank/DDBJ whole genome shotgun (WGS) entry which is preliminary data.</text>
</comment>
<dbReference type="GO" id="GO:0005737">
    <property type="term" value="C:cytoplasm"/>
    <property type="evidence" value="ECO:0007669"/>
    <property type="project" value="UniProtKB-SubCell"/>
</dbReference>